<organism evidence="5 6">
    <name type="scientific">Bifidobacterium pseudolongum subsp. globosum</name>
    <dbReference type="NCBI Taxonomy" id="1690"/>
    <lineage>
        <taxon>Bacteria</taxon>
        <taxon>Bacillati</taxon>
        <taxon>Actinomycetota</taxon>
        <taxon>Actinomycetes</taxon>
        <taxon>Bifidobacteriales</taxon>
        <taxon>Bifidobacteriaceae</taxon>
        <taxon>Bifidobacterium</taxon>
    </lineage>
</organism>
<dbReference type="InterPro" id="IPR039422">
    <property type="entry name" value="MarR/SlyA-like"/>
</dbReference>
<dbReference type="InterPro" id="IPR023187">
    <property type="entry name" value="Tscrpt_reg_MarR-type_CS"/>
</dbReference>
<dbReference type="EMBL" id="PCGZ01000003">
    <property type="protein sequence ID" value="PKU91598.1"/>
    <property type="molecule type" value="Genomic_DNA"/>
</dbReference>
<keyword evidence="2" id="KW-0238">DNA-binding</keyword>
<dbReference type="AlphaFoldDB" id="A0A2N3QJD7"/>
<proteinExistence type="predicted"/>
<dbReference type="PROSITE" id="PS01117">
    <property type="entry name" value="HTH_MARR_1"/>
    <property type="match status" value="1"/>
</dbReference>
<dbReference type="Gene3D" id="1.10.10.10">
    <property type="entry name" value="Winged helix-like DNA-binding domain superfamily/Winged helix DNA-binding domain"/>
    <property type="match status" value="1"/>
</dbReference>
<dbReference type="PROSITE" id="PS50995">
    <property type="entry name" value="HTH_MARR_2"/>
    <property type="match status" value="1"/>
</dbReference>
<accession>A0A2N3QJD7</accession>
<evidence type="ECO:0000313" key="6">
    <source>
        <dbReference type="Proteomes" id="UP000233730"/>
    </source>
</evidence>
<dbReference type="PANTHER" id="PTHR33164">
    <property type="entry name" value="TRANSCRIPTIONAL REGULATOR, MARR FAMILY"/>
    <property type="match status" value="1"/>
</dbReference>
<evidence type="ECO:0000259" key="4">
    <source>
        <dbReference type="PROSITE" id="PS50995"/>
    </source>
</evidence>
<comment type="caution">
    <text evidence="5">The sequence shown here is derived from an EMBL/GenBank/DDBJ whole genome shotgun (WGS) entry which is preliminary data.</text>
</comment>
<sequence length="184" mass="20734">MTPGAGDCHRPIMPMTDNHPTAFEPPRADVIEHAQAAHSDLDTQLTAFFEEFRRVDLIYGAYGRRCGLSFSTYLIFDYICGNDGASQREICSYTLLPRQTVNNVINALVSQGLLCLEGSRHDKRVKRIHLTNEGESYRQQVVTPVREAELQAMAALGPDERRAMIAYVDKFMNALERRIDGIES</sequence>
<dbReference type="GO" id="GO:0003700">
    <property type="term" value="F:DNA-binding transcription factor activity"/>
    <property type="evidence" value="ECO:0007669"/>
    <property type="project" value="InterPro"/>
</dbReference>
<keyword evidence="1" id="KW-0805">Transcription regulation</keyword>
<dbReference type="GO" id="GO:0006950">
    <property type="term" value="P:response to stress"/>
    <property type="evidence" value="ECO:0007669"/>
    <property type="project" value="TreeGrafter"/>
</dbReference>
<keyword evidence="3" id="KW-0804">Transcription</keyword>
<dbReference type="SMART" id="SM00347">
    <property type="entry name" value="HTH_MARR"/>
    <property type="match status" value="1"/>
</dbReference>
<dbReference type="PANTHER" id="PTHR33164:SF89">
    <property type="entry name" value="MARR FAMILY REGULATORY PROTEIN"/>
    <property type="match status" value="1"/>
</dbReference>
<dbReference type="SUPFAM" id="SSF46785">
    <property type="entry name" value="Winged helix' DNA-binding domain"/>
    <property type="match status" value="1"/>
</dbReference>
<evidence type="ECO:0000313" key="5">
    <source>
        <dbReference type="EMBL" id="PKU91598.1"/>
    </source>
</evidence>
<evidence type="ECO:0000256" key="3">
    <source>
        <dbReference type="ARBA" id="ARBA00023163"/>
    </source>
</evidence>
<dbReference type="InterPro" id="IPR000835">
    <property type="entry name" value="HTH_MarR-typ"/>
</dbReference>
<evidence type="ECO:0000256" key="1">
    <source>
        <dbReference type="ARBA" id="ARBA00023015"/>
    </source>
</evidence>
<dbReference type="InterPro" id="IPR036390">
    <property type="entry name" value="WH_DNA-bd_sf"/>
</dbReference>
<name>A0A2N3QJD7_9BIFI</name>
<protein>
    <submittedName>
        <fullName evidence="5">MarR family transcriptional regulator</fullName>
    </submittedName>
</protein>
<dbReference type="Pfam" id="PF12802">
    <property type="entry name" value="MarR_2"/>
    <property type="match status" value="1"/>
</dbReference>
<dbReference type="Proteomes" id="UP000233730">
    <property type="component" value="Unassembled WGS sequence"/>
</dbReference>
<reference evidence="5 6" key="1">
    <citation type="submission" date="2017-10" db="EMBL/GenBank/DDBJ databases">
        <title>Bifidobacterium genomics.</title>
        <authorList>
            <person name="Lugli G.A."/>
            <person name="Milani C."/>
            <person name="Mancabelli L."/>
        </authorList>
    </citation>
    <scope>NUCLEOTIDE SEQUENCE [LARGE SCALE GENOMIC DNA]</scope>
    <source>
        <strain evidence="5 6">1524B</strain>
    </source>
</reference>
<evidence type="ECO:0000256" key="2">
    <source>
        <dbReference type="ARBA" id="ARBA00023125"/>
    </source>
</evidence>
<feature type="domain" description="HTH marR-type" evidence="4">
    <location>
        <begin position="38"/>
        <end position="173"/>
    </location>
</feature>
<dbReference type="GO" id="GO:0003677">
    <property type="term" value="F:DNA binding"/>
    <property type="evidence" value="ECO:0007669"/>
    <property type="project" value="UniProtKB-KW"/>
</dbReference>
<dbReference type="InterPro" id="IPR036388">
    <property type="entry name" value="WH-like_DNA-bd_sf"/>
</dbReference>
<gene>
    <name evidence="5" type="ORF">CQR46_0686</name>
</gene>